<dbReference type="Proteomes" id="UP000186922">
    <property type="component" value="Unassembled WGS sequence"/>
</dbReference>
<dbReference type="AlphaFoldDB" id="A0A1D1W4E0"/>
<comment type="caution">
    <text evidence="1">The sequence shown here is derived from an EMBL/GenBank/DDBJ whole genome shotgun (WGS) entry which is preliminary data.</text>
</comment>
<proteinExistence type="predicted"/>
<reference evidence="1 2" key="1">
    <citation type="journal article" date="2016" name="Nat. Commun.">
        <title>Extremotolerant tardigrade genome and improved radiotolerance of human cultured cells by tardigrade-unique protein.</title>
        <authorList>
            <person name="Hashimoto T."/>
            <person name="Horikawa D.D."/>
            <person name="Saito Y."/>
            <person name="Kuwahara H."/>
            <person name="Kozuka-Hata H."/>
            <person name="Shin-I T."/>
            <person name="Minakuchi Y."/>
            <person name="Ohishi K."/>
            <person name="Motoyama A."/>
            <person name="Aizu T."/>
            <person name="Enomoto A."/>
            <person name="Kondo K."/>
            <person name="Tanaka S."/>
            <person name="Hara Y."/>
            <person name="Koshikawa S."/>
            <person name="Sagara H."/>
            <person name="Miura T."/>
            <person name="Yokobori S."/>
            <person name="Miyagawa K."/>
            <person name="Suzuki Y."/>
            <person name="Kubo T."/>
            <person name="Oyama M."/>
            <person name="Kohara Y."/>
            <person name="Fujiyama A."/>
            <person name="Arakawa K."/>
            <person name="Katayama T."/>
            <person name="Toyoda A."/>
            <person name="Kunieda T."/>
        </authorList>
    </citation>
    <scope>NUCLEOTIDE SEQUENCE [LARGE SCALE GENOMIC DNA]</scope>
    <source>
        <strain evidence="1 2">YOKOZUNA-1</strain>
    </source>
</reference>
<accession>A0A1D1W4E0</accession>
<gene>
    <name evidence="1" type="primary">RvY_18024-1</name>
    <name evidence="1" type="synonym">RvY_18024.1</name>
    <name evidence="1" type="ORF">RvY_18024</name>
</gene>
<sequence>MWRWLDGLTRFSFPLLKDCVCDFHWCNEWSLNALMYHFDDHTTQLFGQGVYTRPPLATSTAITSTSTKTATTTTTTITNTAQQTMPLITMMELVTDNDTGSSANLSADAFDVASAATESAPHPIYLLASSSLAVLALLHAV</sequence>
<evidence type="ECO:0000313" key="1">
    <source>
        <dbReference type="EMBL" id="GAV08311.1"/>
    </source>
</evidence>
<protein>
    <submittedName>
        <fullName evidence="1">Uncharacterized protein</fullName>
    </submittedName>
</protein>
<name>A0A1D1W4E0_RAMVA</name>
<organism evidence="1 2">
    <name type="scientific">Ramazzottius varieornatus</name>
    <name type="common">Water bear</name>
    <name type="synonym">Tardigrade</name>
    <dbReference type="NCBI Taxonomy" id="947166"/>
    <lineage>
        <taxon>Eukaryota</taxon>
        <taxon>Metazoa</taxon>
        <taxon>Ecdysozoa</taxon>
        <taxon>Tardigrada</taxon>
        <taxon>Eutardigrada</taxon>
        <taxon>Parachela</taxon>
        <taxon>Hypsibioidea</taxon>
        <taxon>Ramazzottiidae</taxon>
        <taxon>Ramazzottius</taxon>
    </lineage>
</organism>
<dbReference type="EMBL" id="BDGG01000017">
    <property type="protein sequence ID" value="GAV08311.1"/>
    <property type="molecule type" value="Genomic_DNA"/>
</dbReference>
<keyword evidence="2" id="KW-1185">Reference proteome</keyword>
<evidence type="ECO:0000313" key="2">
    <source>
        <dbReference type="Proteomes" id="UP000186922"/>
    </source>
</evidence>